<dbReference type="GO" id="GO:0007234">
    <property type="term" value="P:osmosensory signaling via phosphorelay pathway"/>
    <property type="evidence" value="ECO:0007669"/>
    <property type="project" value="TreeGrafter"/>
</dbReference>
<sequence length="253" mass="27529">MDEISEDIEAGSEESERLLLERAEAGERSRTREELLGIASHDLRSPLANIRSYAGMILMGRGAPLDPRVKRAAQVIAKNADRGLRQIDDLVDLLRAESGHLELDRDEAPLDELLRVAFEEARQPAQEREVSLEWAAPGDLPTVNVDGDKLRRAVRALLDAAVRRAPQGSTVRLTADARKDEIQIAVDDEGDRPDRDEVQAAFDWETQAVASHKLAAGVSLALAKEVAKAHGGRAGVIPGASVGSTWFLVVPKD</sequence>
<keyword evidence="6" id="KW-0067">ATP-binding</keyword>
<comment type="catalytic activity">
    <reaction evidence="1">
        <text>ATP + protein L-histidine = ADP + protein N-phospho-L-histidine.</text>
        <dbReference type="EC" id="2.7.13.3"/>
    </reaction>
</comment>
<organism evidence="9 10">
    <name type="scientific">Vulgatibacter incomptus</name>
    <dbReference type="NCBI Taxonomy" id="1391653"/>
    <lineage>
        <taxon>Bacteria</taxon>
        <taxon>Pseudomonadati</taxon>
        <taxon>Myxococcota</taxon>
        <taxon>Myxococcia</taxon>
        <taxon>Myxococcales</taxon>
        <taxon>Cystobacterineae</taxon>
        <taxon>Vulgatibacteraceae</taxon>
        <taxon>Vulgatibacter</taxon>
    </lineage>
</organism>
<dbReference type="CDD" id="cd00082">
    <property type="entry name" value="HisKA"/>
    <property type="match status" value="1"/>
</dbReference>
<feature type="domain" description="Histidine kinase" evidence="8">
    <location>
        <begin position="38"/>
        <end position="253"/>
    </location>
</feature>
<keyword evidence="7" id="KW-0902">Two-component regulatory system</keyword>
<dbReference type="RefSeq" id="WP_050725996.1">
    <property type="nucleotide sequence ID" value="NZ_CP012332.1"/>
</dbReference>
<evidence type="ECO:0000259" key="8">
    <source>
        <dbReference type="PROSITE" id="PS50109"/>
    </source>
</evidence>
<evidence type="ECO:0000313" key="9">
    <source>
        <dbReference type="EMBL" id="AKU91725.1"/>
    </source>
</evidence>
<dbReference type="GO" id="GO:0000155">
    <property type="term" value="F:phosphorelay sensor kinase activity"/>
    <property type="evidence" value="ECO:0007669"/>
    <property type="project" value="InterPro"/>
</dbReference>
<evidence type="ECO:0000313" key="10">
    <source>
        <dbReference type="Proteomes" id="UP000055590"/>
    </source>
</evidence>
<dbReference type="STRING" id="1391653.AKJ08_2112"/>
<dbReference type="PANTHER" id="PTHR42878">
    <property type="entry name" value="TWO-COMPONENT HISTIDINE KINASE"/>
    <property type="match status" value="1"/>
</dbReference>
<dbReference type="EMBL" id="CP012332">
    <property type="protein sequence ID" value="AKU91725.1"/>
    <property type="molecule type" value="Genomic_DNA"/>
</dbReference>
<dbReference type="Gene3D" id="3.30.565.10">
    <property type="entry name" value="Histidine kinase-like ATPase, C-terminal domain"/>
    <property type="match status" value="1"/>
</dbReference>
<keyword evidence="3" id="KW-0808">Transferase</keyword>
<dbReference type="PROSITE" id="PS50109">
    <property type="entry name" value="HIS_KIN"/>
    <property type="match status" value="1"/>
</dbReference>
<dbReference type="GO" id="GO:0005524">
    <property type="term" value="F:ATP binding"/>
    <property type="evidence" value="ECO:0007669"/>
    <property type="project" value="UniProtKB-KW"/>
</dbReference>
<evidence type="ECO:0000256" key="5">
    <source>
        <dbReference type="ARBA" id="ARBA00022777"/>
    </source>
</evidence>
<dbReference type="SUPFAM" id="SSF55874">
    <property type="entry name" value="ATPase domain of HSP90 chaperone/DNA topoisomerase II/histidine kinase"/>
    <property type="match status" value="1"/>
</dbReference>
<dbReference type="PANTHER" id="PTHR42878:SF7">
    <property type="entry name" value="SENSOR HISTIDINE KINASE GLRK"/>
    <property type="match status" value="1"/>
</dbReference>
<dbReference type="SMART" id="SM00388">
    <property type="entry name" value="HisKA"/>
    <property type="match status" value="1"/>
</dbReference>
<evidence type="ECO:0000256" key="1">
    <source>
        <dbReference type="ARBA" id="ARBA00000085"/>
    </source>
</evidence>
<accession>A0A0K1PDZ0</accession>
<dbReference type="KEGG" id="vin:AKJ08_2112"/>
<keyword evidence="4" id="KW-0547">Nucleotide-binding</keyword>
<dbReference type="GO" id="GO:0000156">
    <property type="term" value="F:phosphorelay response regulator activity"/>
    <property type="evidence" value="ECO:0007669"/>
    <property type="project" value="TreeGrafter"/>
</dbReference>
<dbReference type="GO" id="GO:0034220">
    <property type="term" value="P:monoatomic ion transmembrane transport"/>
    <property type="evidence" value="ECO:0007669"/>
    <property type="project" value="UniProtKB-KW"/>
</dbReference>
<keyword evidence="5 9" id="KW-0418">Kinase</keyword>
<keyword evidence="9" id="KW-0406">Ion transport</keyword>
<reference evidence="9 10" key="1">
    <citation type="submission" date="2015-08" db="EMBL/GenBank/DDBJ databases">
        <authorList>
            <person name="Babu N.S."/>
            <person name="Beckwith C.J."/>
            <person name="Beseler K.G."/>
            <person name="Brison A."/>
            <person name="Carone J.V."/>
            <person name="Caskin T.P."/>
            <person name="Diamond M."/>
            <person name="Durham M.E."/>
            <person name="Foxe J.M."/>
            <person name="Go M."/>
            <person name="Henderson B.A."/>
            <person name="Jones I.B."/>
            <person name="McGettigan J.A."/>
            <person name="Micheletti S.J."/>
            <person name="Nasrallah M.E."/>
            <person name="Ortiz D."/>
            <person name="Piller C.R."/>
            <person name="Privatt S.R."/>
            <person name="Schneider S.L."/>
            <person name="Sharp S."/>
            <person name="Smith T.C."/>
            <person name="Stanton J.D."/>
            <person name="Ullery H.E."/>
            <person name="Wilson R.J."/>
            <person name="Serrano M.G."/>
            <person name="Buck G."/>
            <person name="Lee V."/>
            <person name="Wang Y."/>
            <person name="Carvalho R."/>
            <person name="Voegtly L."/>
            <person name="Shi R."/>
            <person name="Duckworth R."/>
            <person name="Johnson A."/>
            <person name="Loviza R."/>
            <person name="Walstead R."/>
            <person name="Shah Z."/>
            <person name="Kiflezghi M."/>
            <person name="Wade K."/>
            <person name="Ball S.L."/>
            <person name="Bradley K.W."/>
            <person name="Asai D.J."/>
            <person name="Bowman C.A."/>
            <person name="Russell D.A."/>
            <person name="Pope W.H."/>
            <person name="Jacobs-Sera D."/>
            <person name="Hendrix R.W."/>
            <person name="Hatfull G.F."/>
        </authorList>
    </citation>
    <scope>NUCLEOTIDE SEQUENCE [LARGE SCALE GENOMIC DNA]</scope>
    <source>
        <strain evidence="9 10">DSM 27710</strain>
    </source>
</reference>
<keyword evidence="9" id="KW-0407">Ion channel</keyword>
<dbReference type="SMART" id="SM00387">
    <property type="entry name" value="HATPase_c"/>
    <property type="match status" value="1"/>
</dbReference>
<protein>
    <recommendedName>
        <fullName evidence="2">histidine kinase</fullName>
        <ecNumber evidence="2">2.7.13.3</ecNumber>
    </recommendedName>
</protein>
<dbReference type="Pfam" id="PF02518">
    <property type="entry name" value="HATPase_c"/>
    <property type="match status" value="1"/>
</dbReference>
<evidence type="ECO:0000256" key="3">
    <source>
        <dbReference type="ARBA" id="ARBA00022679"/>
    </source>
</evidence>
<name>A0A0K1PDZ0_9BACT</name>
<dbReference type="AlphaFoldDB" id="A0A0K1PDZ0"/>
<dbReference type="InterPro" id="IPR036097">
    <property type="entry name" value="HisK_dim/P_sf"/>
</dbReference>
<dbReference type="EC" id="2.7.13.3" evidence="2"/>
<dbReference type="InterPro" id="IPR036890">
    <property type="entry name" value="HATPase_C_sf"/>
</dbReference>
<proteinExistence type="predicted"/>
<dbReference type="InterPro" id="IPR003594">
    <property type="entry name" value="HATPase_dom"/>
</dbReference>
<evidence type="ECO:0000256" key="6">
    <source>
        <dbReference type="ARBA" id="ARBA00022840"/>
    </source>
</evidence>
<dbReference type="Proteomes" id="UP000055590">
    <property type="component" value="Chromosome"/>
</dbReference>
<dbReference type="Pfam" id="PF00512">
    <property type="entry name" value="HisKA"/>
    <property type="match status" value="1"/>
</dbReference>
<keyword evidence="10" id="KW-1185">Reference proteome</keyword>
<gene>
    <name evidence="9" type="ORF">AKJ08_2112</name>
</gene>
<dbReference type="SUPFAM" id="SSF47384">
    <property type="entry name" value="Homodimeric domain of signal transducing histidine kinase"/>
    <property type="match status" value="1"/>
</dbReference>
<dbReference type="InterPro" id="IPR050351">
    <property type="entry name" value="BphY/WalK/GraS-like"/>
</dbReference>
<evidence type="ECO:0000256" key="4">
    <source>
        <dbReference type="ARBA" id="ARBA00022741"/>
    </source>
</evidence>
<evidence type="ECO:0000256" key="2">
    <source>
        <dbReference type="ARBA" id="ARBA00012438"/>
    </source>
</evidence>
<evidence type="ECO:0000256" key="7">
    <source>
        <dbReference type="ARBA" id="ARBA00023012"/>
    </source>
</evidence>
<dbReference type="InterPro" id="IPR003661">
    <property type="entry name" value="HisK_dim/P_dom"/>
</dbReference>
<dbReference type="GO" id="GO:0030295">
    <property type="term" value="F:protein kinase activator activity"/>
    <property type="evidence" value="ECO:0007669"/>
    <property type="project" value="TreeGrafter"/>
</dbReference>
<dbReference type="Gene3D" id="1.10.287.130">
    <property type="match status" value="1"/>
</dbReference>
<dbReference type="InterPro" id="IPR005467">
    <property type="entry name" value="His_kinase_dom"/>
</dbReference>
<keyword evidence="9" id="KW-0813">Transport</keyword>